<feature type="transmembrane region" description="Helical" evidence="18">
    <location>
        <begin position="98"/>
        <end position="118"/>
    </location>
</feature>
<feature type="transmembrane region" description="Helical" evidence="18">
    <location>
        <begin position="17"/>
        <end position="35"/>
    </location>
</feature>
<keyword evidence="6 18" id="KW-0812">Transmembrane</keyword>
<keyword evidence="11" id="KW-0594">Phospholipid biosynthesis</keyword>
<evidence type="ECO:0000256" key="12">
    <source>
        <dbReference type="ARBA" id="ARBA00023264"/>
    </source>
</evidence>
<evidence type="ECO:0000256" key="6">
    <source>
        <dbReference type="ARBA" id="ARBA00022692"/>
    </source>
</evidence>
<evidence type="ECO:0000256" key="2">
    <source>
        <dbReference type="ARBA" id="ARBA00004240"/>
    </source>
</evidence>
<dbReference type="GO" id="GO:0016020">
    <property type="term" value="C:membrane"/>
    <property type="evidence" value="ECO:0007669"/>
    <property type="project" value="UniProtKB-SubCell"/>
</dbReference>
<gene>
    <name evidence="19" type="ORF">INT48_003963</name>
</gene>
<evidence type="ECO:0000256" key="3">
    <source>
        <dbReference type="ARBA" id="ARBA00005189"/>
    </source>
</evidence>
<feature type="transmembrane region" description="Helical" evidence="18">
    <location>
        <begin position="55"/>
        <end position="73"/>
    </location>
</feature>
<dbReference type="GO" id="GO:0071617">
    <property type="term" value="F:lysophospholipid acyltransferase activity"/>
    <property type="evidence" value="ECO:0007669"/>
    <property type="project" value="TreeGrafter"/>
</dbReference>
<name>A0A8H7VVB7_9FUNG</name>
<evidence type="ECO:0000256" key="18">
    <source>
        <dbReference type="SAM" id="Phobius"/>
    </source>
</evidence>
<evidence type="ECO:0000256" key="7">
    <source>
        <dbReference type="ARBA" id="ARBA00022824"/>
    </source>
</evidence>
<feature type="transmembrane region" description="Helical" evidence="18">
    <location>
        <begin position="229"/>
        <end position="249"/>
    </location>
</feature>
<dbReference type="Pfam" id="PF03062">
    <property type="entry name" value="MBOAT"/>
    <property type="match status" value="1"/>
</dbReference>
<keyword evidence="20" id="KW-1185">Reference proteome</keyword>
<protein>
    <recommendedName>
        <fullName evidence="17">Lysophospholipid acyltransferase 5</fullName>
        <ecNumber evidence="15">2.3.1.23</ecNumber>
        <ecNumber evidence="16">2.3.1.n6</ecNumber>
    </recommendedName>
</protein>
<dbReference type="EC" id="2.3.1.n6" evidence="16"/>
<dbReference type="EMBL" id="JAEPRE010000026">
    <property type="protein sequence ID" value="KAG2235851.1"/>
    <property type="molecule type" value="Genomic_DNA"/>
</dbReference>
<dbReference type="GO" id="GO:0006656">
    <property type="term" value="P:phosphatidylcholine biosynthetic process"/>
    <property type="evidence" value="ECO:0007669"/>
    <property type="project" value="TreeGrafter"/>
</dbReference>
<dbReference type="Proteomes" id="UP000613177">
    <property type="component" value="Unassembled WGS sequence"/>
</dbReference>
<dbReference type="PANTHER" id="PTHR13906:SF14">
    <property type="entry name" value="LYSOPHOSPHOLIPID ACYLTRANSFERASE 5"/>
    <property type="match status" value="1"/>
</dbReference>
<keyword evidence="8 18" id="KW-1133">Transmembrane helix</keyword>
<feature type="transmembrane region" description="Helical" evidence="18">
    <location>
        <begin position="418"/>
        <end position="441"/>
    </location>
</feature>
<evidence type="ECO:0000256" key="11">
    <source>
        <dbReference type="ARBA" id="ARBA00023209"/>
    </source>
</evidence>
<comment type="pathway">
    <text evidence="14">Phospholipid metabolism.</text>
</comment>
<keyword evidence="5" id="KW-0808">Transferase</keyword>
<keyword evidence="10 18" id="KW-0472">Membrane</keyword>
<comment type="pathway">
    <text evidence="3">Lipid metabolism.</text>
</comment>
<evidence type="ECO:0000256" key="8">
    <source>
        <dbReference type="ARBA" id="ARBA00022989"/>
    </source>
</evidence>
<keyword evidence="9" id="KW-0443">Lipid metabolism</keyword>
<evidence type="ECO:0000256" key="16">
    <source>
        <dbReference type="ARBA" id="ARBA00038923"/>
    </source>
</evidence>
<evidence type="ECO:0000256" key="4">
    <source>
        <dbReference type="ARBA" id="ARBA00022516"/>
    </source>
</evidence>
<comment type="caution">
    <text evidence="19">The sequence shown here is derived from an EMBL/GenBank/DDBJ whole genome shotgun (WGS) entry which is preliminary data.</text>
</comment>
<evidence type="ECO:0000256" key="13">
    <source>
        <dbReference type="ARBA" id="ARBA00023315"/>
    </source>
</evidence>
<evidence type="ECO:0000256" key="14">
    <source>
        <dbReference type="ARBA" id="ARBA00025707"/>
    </source>
</evidence>
<keyword evidence="13" id="KW-0012">Acyltransferase</keyword>
<evidence type="ECO:0000256" key="15">
    <source>
        <dbReference type="ARBA" id="ARBA00026120"/>
    </source>
</evidence>
<reference evidence="19" key="1">
    <citation type="submission" date="2021-01" db="EMBL/GenBank/DDBJ databases">
        <title>Metabolic potential, ecology and presence of endohyphal bacteria is reflected in genomic diversity of Mucoromycotina.</title>
        <authorList>
            <person name="Muszewska A."/>
            <person name="Okrasinska A."/>
            <person name="Steczkiewicz K."/>
            <person name="Drgas O."/>
            <person name="Orlowska M."/>
            <person name="Perlinska-Lenart U."/>
            <person name="Aleksandrzak-Piekarczyk T."/>
            <person name="Szatraj K."/>
            <person name="Zielenkiewicz U."/>
            <person name="Pilsyk S."/>
            <person name="Malc E."/>
            <person name="Mieczkowski P."/>
            <person name="Kruszewska J.S."/>
            <person name="Biernat P."/>
            <person name="Pawlowska J."/>
        </authorList>
    </citation>
    <scope>NUCLEOTIDE SEQUENCE</scope>
    <source>
        <strain evidence="19">WA0000018081</strain>
    </source>
</reference>
<keyword evidence="12" id="KW-1208">Phospholipid metabolism</keyword>
<comment type="subcellular location">
    <subcellularLocation>
        <location evidence="2">Endoplasmic reticulum</location>
    </subcellularLocation>
    <subcellularLocation>
        <location evidence="1">Membrane</location>
        <topology evidence="1">Multi-pass membrane protein</topology>
    </subcellularLocation>
</comment>
<dbReference type="GO" id="GO:0005783">
    <property type="term" value="C:endoplasmic reticulum"/>
    <property type="evidence" value="ECO:0007669"/>
    <property type="project" value="UniProtKB-SubCell"/>
</dbReference>
<evidence type="ECO:0000313" key="20">
    <source>
        <dbReference type="Proteomes" id="UP000613177"/>
    </source>
</evidence>
<organism evidence="19 20">
    <name type="scientific">Thamnidium elegans</name>
    <dbReference type="NCBI Taxonomy" id="101142"/>
    <lineage>
        <taxon>Eukaryota</taxon>
        <taxon>Fungi</taxon>
        <taxon>Fungi incertae sedis</taxon>
        <taxon>Mucoromycota</taxon>
        <taxon>Mucoromycotina</taxon>
        <taxon>Mucoromycetes</taxon>
        <taxon>Mucorales</taxon>
        <taxon>Mucorineae</taxon>
        <taxon>Mucoraceae</taxon>
        <taxon>Thamnidium</taxon>
    </lineage>
</organism>
<feature type="transmembrane region" description="Helical" evidence="18">
    <location>
        <begin position="379"/>
        <end position="397"/>
    </location>
</feature>
<keyword evidence="7" id="KW-0256">Endoplasmic reticulum</keyword>
<dbReference type="EC" id="2.3.1.23" evidence="15"/>
<accession>A0A8H7VVB7</accession>
<dbReference type="InterPro" id="IPR049941">
    <property type="entry name" value="LPLAT_7/PORCN-like"/>
</dbReference>
<proteinExistence type="predicted"/>
<evidence type="ECO:0000313" key="19">
    <source>
        <dbReference type="EMBL" id="KAG2235851.1"/>
    </source>
</evidence>
<dbReference type="AlphaFoldDB" id="A0A8H7VVB7"/>
<evidence type="ECO:0000256" key="9">
    <source>
        <dbReference type="ARBA" id="ARBA00023098"/>
    </source>
</evidence>
<evidence type="ECO:0000256" key="5">
    <source>
        <dbReference type="ARBA" id="ARBA00022679"/>
    </source>
</evidence>
<dbReference type="InterPro" id="IPR004299">
    <property type="entry name" value="MBOAT_fam"/>
</dbReference>
<evidence type="ECO:0000256" key="10">
    <source>
        <dbReference type="ARBA" id="ARBA00023136"/>
    </source>
</evidence>
<evidence type="ECO:0000256" key="1">
    <source>
        <dbReference type="ARBA" id="ARBA00004141"/>
    </source>
</evidence>
<dbReference type="PANTHER" id="PTHR13906">
    <property type="entry name" value="PORCUPINE"/>
    <property type="match status" value="1"/>
</dbReference>
<evidence type="ECO:0000256" key="17">
    <source>
        <dbReference type="ARBA" id="ARBA00039721"/>
    </source>
</evidence>
<dbReference type="GO" id="GO:0030258">
    <property type="term" value="P:lipid modification"/>
    <property type="evidence" value="ECO:0007669"/>
    <property type="project" value="TreeGrafter"/>
</dbReference>
<feature type="transmembrane region" description="Helical" evidence="18">
    <location>
        <begin position="453"/>
        <end position="471"/>
    </location>
</feature>
<keyword evidence="4" id="KW-0444">Lipid biosynthesis</keyword>
<dbReference type="GO" id="GO:0047184">
    <property type="term" value="F:1-acylglycerophosphocholine O-acyltransferase activity"/>
    <property type="evidence" value="ECO:0007669"/>
    <property type="project" value="UniProtKB-EC"/>
</dbReference>
<sequence>MNPITGLLSSLTGVPESTLRLVLTVILGYPVSTYYKKRFLSQASSSSTVEQRNQYILLSGLVLNFFFNGLSIYHSLLTVGLSWIICFVVGENMGDRKLAAAGVWIFNALYLLLGYYFMQTDDYDITWTMTQCILCLRMMGFAFDYYDGSQPQQTEQKKSAVALPLSFQSDTPLATLPDIQQFVAYSVFPTAFLVGPQFSFSLYSKWIQDDNSGLTIEQKEERDRAQTLYIWRCAILAVIYLGLQQTVGASYSTAYLLTKEYQSLCFIKRVLIFLVAGKFAFNKYIGIWLLTEGATTGFGISFEGNNEEGHASYGGLANALPSQYETATSIDHIIGSFNINTNLWSKYYVFKRLKFLGNKNASQFGTLAFLAIWHGFHPIYFITFLLEFLCVQCELILRKRLLPLVQTYTKKNDLLAHVWKAVAWFTCQATITYCVVGFELLNLGKAWSAYKSVYFFGHILLIIILAANQYLPKPRSAIKKAQ</sequence>